<evidence type="ECO:0000259" key="4">
    <source>
        <dbReference type="PROSITE" id="PS50119"/>
    </source>
</evidence>
<keyword evidence="2" id="KW-0175">Coiled coil</keyword>
<dbReference type="Pfam" id="PF18804">
    <property type="entry name" value="CxC3"/>
    <property type="match status" value="1"/>
</dbReference>
<dbReference type="PANTHER" id="PTHR33104:SF2">
    <property type="entry name" value="CXC3 LIKE CYSTEINE CLUSTER DOMAIN-CONTAINING PROTEIN"/>
    <property type="match status" value="1"/>
</dbReference>
<keyword evidence="6" id="KW-1185">Reference proteome</keyword>
<dbReference type="InterPro" id="IPR000315">
    <property type="entry name" value="Znf_B-box"/>
</dbReference>
<gene>
    <name evidence="5" type="ORF">OUZ56_033551</name>
</gene>
<evidence type="ECO:0000256" key="3">
    <source>
        <dbReference type="SAM" id="MobiDB-lite"/>
    </source>
</evidence>
<sequence length="948" mass="108407">MTTTPVRVQVPGLNLQQEIGSSIRYTSATCLTHSVVGDLKFHFYLNFVVALIVLTFRFYCSNSEMERELTESRKEILKKKRREREGFKHGMVIGKKLKPALGLQEKHLMENTSLHKESSKSGDFIDDRDIIFPVTVPDICHLTDFDESLLHNTIADVQQEIFCTMDKMKKNNKEKLEVKKSESQWLRNVKMVEQAWHTKRGLIHNHVLSSLSFCGGYCSDCEKFEEKVIRCESCRRNLCSSCDLITHRRMVFHTRVISDGISRSFLLPHQFLNDNREIMEKNVPVPCFLPEICPNCGAFNTLVNKIGCKNVAVITTEGRFDLTSAAFGCKGCTLIFEARAEDYIASGFWPASPEDDSYYLFCRDFLRQWFHLQHKSPSISRAAYIGAALEASDEHCRVSIINETHFVLASAEYEYHRFRTETDIQRVDYMACKACGDLPLASHCDGNMKCYRYATAGDHGGKPLFEGVAFATDEEVAAFTAEINQHIPQLKGNGMCGVSTFQAAKLDSACHYNGLDETGMISTVCRHGSTIKVANMYKGETYRLVAFLHMVVLQMGCYFFCYDVVCKYWPFAQKLSKLAKEGVFSSKLNCVLRNLTKKMRPFLSTFHGKAHQWACQVLWSGHLRDHAAATLGEEQEQTFAKMSRYCSSTKRMSKAHRIDHLTKAILYENARKENNMVVTLIKRLKTATQKIPNLERQLQDILTARDLKEDDLPEIKKVLEGHAKTALSNKGQKSNWPVENLQRELEGISATMNNIKKREMRFADGCKKRNPLRKKLASLKVRSAELLTILNEKNNLNLTEQCVLDGIFPWETPQYTCVSEDLKLVNTWMLIKRCKEEVSQTKHEMCTFIQIILKTKSALEHDIGQLRQEGTKQSMGKIILKNAKLEKLTFILTEASFGFDVHIQSGELEDFIDLTNYEDGYQLDEESEGDVSEYDENENEQVDYDEFL</sequence>
<proteinExistence type="predicted"/>
<dbReference type="InterPro" id="IPR040521">
    <property type="entry name" value="KDZ"/>
</dbReference>
<evidence type="ECO:0000256" key="2">
    <source>
        <dbReference type="SAM" id="Coils"/>
    </source>
</evidence>
<feature type="domain" description="B box-type" evidence="4">
    <location>
        <begin position="218"/>
        <end position="258"/>
    </location>
</feature>
<dbReference type="CDD" id="cd19757">
    <property type="entry name" value="Bbox1"/>
    <property type="match status" value="1"/>
</dbReference>
<feature type="coiled-coil region" evidence="2">
    <location>
        <begin position="677"/>
        <end position="704"/>
    </location>
</feature>
<name>A0ABQ9ZY06_9CRUS</name>
<evidence type="ECO:0000313" key="6">
    <source>
        <dbReference type="Proteomes" id="UP001234178"/>
    </source>
</evidence>
<organism evidence="5 6">
    <name type="scientific">Daphnia magna</name>
    <dbReference type="NCBI Taxonomy" id="35525"/>
    <lineage>
        <taxon>Eukaryota</taxon>
        <taxon>Metazoa</taxon>
        <taxon>Ecdysozoa</taxon>
        <taxon>Arthropoda</taxon>
        <taxon>Crustacea</taxon>
        <taxon>Branchiopoda</taxon>
        <taxon>Diplostraca</taxon>
        <taxon>Cladocera</taxon>
        <taxon>Anomopoda</taxon>
        <taxon>Daphniidae</taxon>
        <taxon>Daphnia</taxon>
    </lineage>
</organism>
<protein>
    <recommendedName>
        <fullName evidence="4">B box-type domain-containing protein</fullName>
    </recommendedName>
</protein>
<dbReference type="PROSITE" id="PS00028">
    <property type="entry name" value="ZINC_FINGER_C2H2_1"/>
    <property type="match status" value="1"/>
</dbReference>
<keyword evidence="1" id="KW-0479">Metal-binding</keyword>
<comment type="caution">
    <text evidence="5">The sequence shown here is derived from an EMBL/GenBank/DDBJ whole genome shotgun (WGS) entry which is preliminary data.</text>
</comment>
<dbReference type="InterPro" id="IPR013087">
    <property type="entry name" value="Znf_C2H2_type"/>
</dbReference>
<feature type="region of interest" description="Disordered" evidence="3">
    <location>
        <begin position="925"/>
        <end position="948"/>
    </location>
</feature>
<accession>A0ABQ9ZY06</accession>
<dbReference type="Proteomes" id="UP001234178">
    <property type="component" value="Unassembled WGS sequence"/>
</dbReference>
<dbReference type="PANTHER" id="PTHR33104">
    <property type="entry name" value="SI:DKEY-29D5.2"/>
    <property type="match status" value="1"/>
</dbReference>
<evidence type="ECO:0000313" key="5">
    <source>
        <dbReference type="EMBL" id="KAK4017774.1"/>
    </source>
</evidence>
<evidence type="ECO:0000256" key="1">
    <source>
        <dbReference type="PROSITE-ProRule" id="PRU00024"/>
    </source>
</evidence>
<dbReference type="InterPro" id="IPR040564">
    <property type="entry name" value="CxC3-like"/>
</dbReference>
<dbReference type="EMBL" id="JAOYFB010000018">
    <property type="protein sequence ID" value="KAK4017774.1"/>
    <property type="molecule type" value="Genomic_DNA"/>
</dbReference>
<keyword evidence="1" id="KW-0862">Zinc</keyword>
<dbReference type="Pfam" id="PF18758">
    <property type="entry name" value="KDZ"/>
    <property type="match status" value="1"/>
</dbReference>
<reference evidence="5 6" key="1">
    <citation type="journal article" date="2023" name="Nucleic Acids Res.">
        <title>The hologenome of Daphnia magna reveals possible DNA methylation and microbiome-mediated evolution of the host genome.</title>
        <authorList>
            <person name="Chaturvedi A."/>
            <person name="Li X."/>
            <person name="Dhandapani V."/>
            <person name="Marshall H."/>
            <person name="Kissane S."/>
            <person name="Cuenca-Cambronero M."/>
            <person name="Asole G."/>
            <person name="Calvet F."/>
            <person name="Ruiz-Romero M."/>
            <person name="Marangio P."/>
            <person name="Guigo R."/>
            <person name="Rago D."/>
            <person name="Mirbahai L."/>
            <person name="Eastwood N."/>
            <person name="Colbourne J.K."/>
            <person name="Zhou J."/>
            <person name="Mallon E."/>
            <person name="Orsini L."/>
        </authorList>
    </citation>
    <scope>NUCLEOTIDE SEQUENCE [LARGE SCALE GENOMIC DNA]</scope>
    <source>
        <strain evidence="5">LRV0_1</strain>
    </source>
</reference>
<dbReference type="PROSITE" id="PS50119">
    <property type="entry name" value="ZF_BBOX"/>
    <property type="match status" value="1"/>
</dbReference>
<keyword evidence="1" id="KW-0863">Zinc-finger</keyword>